<organism evidence="1 2">
    <name type="scientific">Aspergillus lentulus</name>
    <dbReference type="NCBI Taxonomy" id="293939"/>
    <lineage>
        <taxon>Eukaryota</taxon>
        <taxon>Fungi</taxon>
        <taxon>Dikarya</taxon>
        <taxon>Ascomycota</taxon>
        <taxon>Pezizomycotina</taxon>
        <taxon>Eurotiomycetes</taxon>
        <taxon>Eurotiomycetidae</taxon>
        <taxon>Eurotiales</taxon>
        <taxon>Aspergillaceae</taxon>
        <taxon>Aspergillus</taxon>
        <taxon>Aspergillus subgen. Fumigati</taxon>
    </lineage>
</organism>
<dbReference type="AlphaFoldDB" id="A0AAN5YNV4"/>
<evidence type="ECO:0000313" key="1">
    <source>
        <dbReference type="EMBL" id="KAF4204568.1"/>
    </source>
</evidence>
<reference evidence="1" key="1">
    <citation type="journal article" date="2020" name="bioRxiv">
        <title>Genomic and phenotypic heterogeneity of clinical isolates of the human pathogens Aspergillus fumigatus, Aspergillus lentulus and Aspergillus fumigatiaffinis.</title>
        <authorList>
            <person name="dos Santos R.A.C."/>
            <person name="Steenwyk J.L."/>
            <person name="Rivero-Menendez O."/>
            <person name="Mead M.E."/>
            <person name="Silva L.P."/>
            <person name="Bastos R.W."/>
            <person name="Alastruey-Izquierdo A."/>
            <person name="Goldman G.H."/>
            <person name="Rokas A."/>
        </authorList>
    </citation>
    <scope>NUCLEOTIDE SEQUENCE</scope>
    <source>
        <strain evidence="1">CNM-CM8927</strain>
    </source>
</reference>
<protein>
    <submittedName>
        <fullName evidence="1">Uncharacterized protein</fullName>
    </submittedName>
</protein>
<reference evidence="1" key="2">
    <citation type="submission" date="2020-04" db="EMBL/GenBank/DDBJ databases">
        <authorList>
            <person name="Santos R.A.C."/>
            <person name="Steenwyk J.L."/>
            <person name="Rivero-Menendez O."/>
            <person name="Mead M.E."/>
            <person name="Silva L.P."/>
            <person name="Bastos R.W."/>
            <person name="Alastruey-Izquierdo A."/>
            <person name="Goldman G.H."/>
            <person name="Rokas A."/>
        </authorList>
    </citation>
    <scope>NUCLEOTIDE SEQUENCE</scope>
    <source>
        <strain evidence="1">CNM-CM8927</strain>
    </source>
</reference>
<dbReference type="Proteomes" id="UP000649114">
    <property type="component" value="Unassembled WGS sequence"/>
</dbReference>
<sequence>MYSLFWAASWTLGLNNELVVIGLLLSVMNECTGMLAPTFFLILETRRTSPTLQNYAAIIKKSVFLDKEDVRWRACFLLLTLPVGLNVFPEVYGFNTVILDNTSTALLDLPSPDFLSSFQQNLTAGESWSMSAAVDGTVVRYNSSTLSYKDNDAFWTAAFNHSYNPTGLSTISLYNGYQMEMINGLDSLHSENPGPYCLIGFFKGDAYGQHIYSNATESTSLAFRKNAYKFDIQREKCEAQWTVTRSSIQLTSGHCTGERTKQVVFNSTTPYYADTLPLLATWLIRYSPAQSQSQSPWLLPSLTSSVASMFWARIIYMDPTNNVYPEIDHTERTMPAIDIDPPA</sequence>
<accession>A0AAN5YNV4</accession>
<dbReference type="EMBL" id="JAAAPU010000057">
    <property type="protein sequence ID" value="KAF4204568.1"/>
    <property type="molecule type" value="Genomic_DNA"/>
</dbReference>
<proteinExistence type="predicted"/>
<evidence type="ECO:0000313" key="2">
    <source>
        <dbReference type="Proteomes" id="UP000649114"/>
    </source>
</evidence>
<name>A0AAN5YNV4_ASPLE</name>
<comment type="caution">
    <text evidence="1">The sequence shown here is derived from an EMBL/GenBank/DDBJ whole genome shotgun (WGS) entry which is preliminary data.</text>
</comment>
<gene>
    <name evidence="1" type="ORF">CNMCM8927_007301</name>
</gene>